<dbReference type="EMBL" id="FQ311463">
    <property type="protein sequence ID" value="CBQ72512.1"/>
    <property type="molecule type" value="Genomic_DNA"/>
</dbReference>
<accession>E6ZZ55</accession>
<keyword evidence="2" id="KW-1185">Reference proteome</keyword>
<proteinExistence type="predicted"/>
<dbReference type="HOGENOM" id="CLU_1807481_0_0_1"/>
<organism evidence="1 2">
    <name type="scientific">Sporisorium reilianum (strain SRZ2)</name>
    <name type="common">Maize head smut fungus</name>
    <dbReference type="NCBI Taxonomy" id="999809"/>
    <lineage>
        <taxon>Eukaryota</taxon>
        <taxon>Fungi</taxon>
        <taxon>Dikarya</taxon>
        <taxon>Basidiomycota</taxon>
        <taxon>Ustilaginomycotina</taxon>
        <taxon>Ustilaginomycetes</taxon>
        <taxon>Ustilaginales</taxon>
        <taxon>Ustilaginaceae</taxon>
        <taxon>Sporisorium</taxon>
    </lineage>
</organism>
<evidence type="ECO:0000313" key="1">
    <source>
        <dbReference type="EMBL" id="CBQ72512.1"/>
    </source>
</evidence>
<name>E6ZZ55_SPORE</name>
<dbReference type="AlphaFoldDB" id="E6ZZ55"/>
<gene>
    <name evidence="1" type="ORF">sr13221</name>
</gene>
<protein>
    <submittedName>
        <fullName evidence="1">Uncharacterized protein</fullName>
    </submittedName>
</protein>
<dbReference type="Proteomes" id="UP000008867">
    <property type="component" value="Chromosome 4"/>
</dbReference>
<evidence type="ECO:0000313" key="2">
    <source>
        <dbReference type="Proteomes" id="UP000008867"/>
    </source>
</evidence>
<dbReference type="VEuPathDB" id="FungiDB:sr13221"/>
<sequence>MSFLTAFLPEESSEITTTATVGAASFTEGSIVNLLIYAPRSSVRGETYLAVLRFQHHGSNTAQNEYINAFIAALDLDAGQLVTYAGYARQHRRRWAGTPQERVGERVLGCDLRGLFPRGGSSRWDAALQQIRLSIRRAGSDAT</sequence>
<reference evidence="1 2" key="1">
    <citation type="journal article" date="2010" name="Science">
        <title>Pathogenicity determinants in smut fungi revealed by genome comparison.</title>
        <authorList>
            <person name="Schirawski J."/>
            <person name="Mannhaupt G."/>
            <person name="Muench K."/>
            <person name="Brefort T."/>
            <person name="Schipper K."/>
            <person name="Doehlemann G."/>
            <person name="Di Stasio M."/>
            <person name="Roessel N."/>
            <person name="Mendoza-Mendoza A."/>
            <person name="Pester D."/>
            <person name="Mueller O."/>
            <person name="Winterberg B."/>
            <person name="Meyer E."/>
            <person name="Ghareeb H."/>
            <person name="Wollenberg T."/>
            <person name="Muensterkoetter M."/>
            <person name="Wong P."/>
            <person name="Walter M."/>
            <person name="Stukenbrock E."/>
            <person name="Gueldener U."/>
            <person name="Kahmann R."/>
        </authorList>
    </citation>
    <scope>NUCLEOTIDE SEQUENCE [LARGE SCALE GENOMIC DNA]</scope>
    <source>
        <strain evidence="2">SRZ2</strain>
    </source>
</reference>